<reference evidence="1 2" key="1">
    <citation type="submission" date="2016-07" db="EMBL/GenBank/DDBJ databases">
        <title>Revisiting the taxonomy of the Elizabethkingia Genus using Whole-Genome Sequencing, Optical Mapping, and MALDI-TOF, along with proposal of three novel Elizabethkingia species: Elizabethkingia bruuniana sp. nov., Elizabethkingia ursingii sp. nov., and Elizabethkingia occulta sp. nov.</title>
        <authorList>
            <person name="Nicholson A.C."/>
        </authorList>
    </citation>
    <scope>NUCLEOTIDE SEQUENCE [LARGE SCALE GENOMIC DNA]</scope>
    <source>
        <strain evidence="1 2">F3201</strain>
    </source>
</reference>
<dbReference type="RefSeq" id="WP_078396162.1">
    <property type="nucleotide sequence ID" value="NZ_CP016374.1"/>
</dbReference>
<accession>A0AAU8UVI4</accession>
<sequence length="1146" mass="129426">MKPILSVAFLCLFHLIWSQQQKMLPKIQNPEAYNLGLYGIYPVDHSTGVPKIDIPLYTIKSGSLSFPISASYHASGIKVNQDASNIGLGWVLNAGGMVFRNVRDMPDDYSNVGFLHSGNSIPVFNDIYDEQTEGTGNAVGTVGNNDLLKSYYGTRSPMGGSSSSHKDNYPDIFNITTNLGLTGSFVLNNDRKFVSTEFNPQNLNVDLFKNSIIVNDEKGNTYRFGKSSTNNEAYETTSNSVSFDYASGYYNGLRFPDHVKSWLLTEVISADKADTIRIKYDRIAGIGKTFFQSESRSTATSFILGAKLDSDSKNYLSQTSDIQTIKSISFKDGSIEFDLKSDRQDEASPRINGISVYDKNKKLLRKILFDHNYFSRYNAENDPNINTQLLKSLKLDKIKFYDKNNSFDGEYSFEYDSTLLPSRESVRSIDFWGYYNGKDNSSLIPDELVNKVYSPKTLSNKKRESNFDFMKAASLTKITYPTKGYSLYEYEPNYYIEEIGGKNFIKQDKRISAVAMSNTSGCPEGVSFNGVGPKTTLEYDVTEDVADGIANVSLYFSDYKYNYGPMLGKIYVDGWEISEQHTPDNMTNYKTFDKKLAIGYRSKIKIELDTRDAKGPSKYSPCSSPFIQASVSYNYNVEVNTPQEIIAKQAGGLRVKNITNYDSSNLILSKKHYEYGSKQVGNNNIGVGKLIVNPFEVETYYKRLSPYFRTTCSLEPEETIHISSSPMLELELNNGNPVYYDKVTEYTESNDQQKSNNGKTEYYYSRKGINVIPSADHFRTYPTFIYPVWKDSNLIKTISYKKENANYFPIKKDEYRYDKAIEHRIRTLNIFEQDIEPIGVICSQGSIVGYQGVNPNRFRYFNDYTSIGKKVLTEKYSTDYTYTANKKDSLVTTTKYEYNNPVHFQLTKENTILPGLNKQETTYQYAHEKGNQYLIDKNMIGIPLQTTVTQKQNDNDPGKTISKSEILYPTSQADANAKTAGLALPVSVLGFDLQNPNDAAKAQTELTYDLYDNKGNILQYSVKGKPVTVIWGYNQTQPIAKIEGAAYNQISAYVSAIIAASDADNTQGTDQSEQALIEALDLFRNHPALSAYQITTYTYNPLIGVTSITPPSGVREIYKYDSANRLESVKDVNGNLLKEYQYRYKN</sequence>
<dbReference type="Proteomes" id="UP000190848">
    <property type="component" value="Chromosome"/>
</dbReference>
<gene>
    <name evidence="1" type="ORF">BBD32_11360</name>
</gene>
<evidence type="ECO:0000313" key="1">
    <source>
        <dbReference type="EMBL" id="AQX02020.1"/>
    </source>
</evidence>
<name>A0AAU8UVI4_9FLAO</name>
<evidence type="ECO:0008006" key="3">
    <source>
        <dbReference type="Google" id="ProtNLM"/>
    </source>
</evidence>
<protein>
    <recommendedName>
        <fullName evidence="3">YD repeat-containing protein</fullName>
    </recommendedName>
</protein>
<evidence type="ECO:0000313" key="2">
    <source>
        <dbReference type="Proteomes" id="UP000190848"/>
    </source>
</evidence>
<dbReference type="EMBL" id="CP016374">
    <property type="protein sequence ID" value="AQX02020.1"/>
    <property type="molecule type" value="Genomic_DNA"/>
</dbReference>
<proteinExistence type="predicted"/>
<organism evidence="1 2">
    <name type="scientific">Elizabethkingia anophelis</name>
    <dbReference type="NCBI Taxonomy" id="1117645"/>
    <lineage>
        <taxon>Bacteria</taxon>
        <taxon>Pseudomonadati</taxon>
        <taxon>Bacteroidota</taxon>
        <taxon>Flavobacteriia</taxon>
        <taxon>Flavobacteriales</taxon>
        <taxon>Weeksellaceae</taxon>
        <taxon>Elizabethkingia</taxon>
    </lineage>
</organism>
<dbReference type="AlphaFoldDB" id="A0AAU8UVI4"/>